<protein>
    <submittedName>
        <fullName evidence="1">Uncharacterized protein</fullName>
    </submittedName>
</protein>
<reference evidence="1" key="1">
    <citation type="submission" date="2023-03" db="EMBL/GenBank/DDBJ databases">
        <title>Massive genome expansion in bonnet fungi (Mycena s.s.) driven by repeated elements and novel gene families across ecological guilds.</title>
        <authorList>
            <consortium name="Lawrence Berkeley National Laboratory"/>
            <person name="Harder C.B."/>
            <person name="Miyauchi S."/>
            <person name="Viragh M."/>
            <person name="Kuo A."/>
            <person name="Thoen E."/>
            <person name="Andreopoulos B."/>
            <person name="Lu D."/>
            <person name="Skrede I."/>
            <person name="Drula E."/>
            <person name="Henrissat B."/>
            <person name="Morin E."/>
            <person name="Kohler A."/>
            <person name="Barry K."/>
            <person name="LaButti K."/>
            <person name="Morin E."/>
            <person name="Salamov A."/>
            <person name="Lipzen A."/>
            <person name="Mereny Z."/>
            <person name="Hegedus B."/>
            <person name="Baldrian P."/>
            <person name="Stursova M."/>
            <person name="Weitz H."/>
            <person name="Taylor A."/>
            <person name="Grigoriev I.V."/>
            <person name="Nagy L.G."/>
            <person name="Martin F."/>
            <person name="Kauserud H."/>
        </authorList>
    </citation>
    <scope>NUCLEOTIDE SEQUENCE</scope>
    <source>
        <strain evidence="1">CBHHK002</strain>
    </source>
</reference>
<sequence length="104" mass="11636">MRSSATTYAVHVLPFPSSADFVSGQYASFFADPPRLPLARPSQYLAICRCCKNRTARALRPTNRARRLCTPLPPLVTFRNSMTCFFAHFQVSFYASNKGNPCTP</sequence>
<organism evidence="1 2">
    <name type="scientific">Mycena albidolilacea</name>
    <dbReference type="NCBI Taxonomy" id="1033008"/>
    <lineage>
        <taxon>Eukaryota</taxon>
        <taxon>Fungi</taxon>
        <taxon>Dikarya</taxon>
        <taxon>Basidiomycota</taxon>
        <taxon>Agaricomycotina</taxon>
        <taxon>Agaricomycetes</taxon>
        <taxon>Agaricomycetidae</taxon>
        <taxon>Agaricales</taxon>
        <taxon>Marasmiineae</taxon>
        <taxon>Mycenaceae</taxon>
        <taxon>Mycena</taxon>
    </lineage>
</organism>
<dbReference type="EMBL" id="JARIHO010000042">
    <property type="protein sequence ID" value="KAJ7326473.1"/>
    <property type="molecule type" value="Genomic_DNA"/>
</dbReference>
<gene>
    <name evidence="1" type="ORF">DFH08DRAFT_1084987</name>
</gene>
<name>A0AAD7EJH6_9AGAR</name>
<proteinExistence type="predicted"/>
<evidence type="ECO:0000313" key="1">
    <source>
        <dbReference type="EMBL" id="KAJ7326473.1"/>
    </source>
</evidence>
<dbReference type="Proteomes" id="UP001218218">
    <property type="component" value="Unassembled WGS sequence"/>
</dbReference>
<evidence type="ECO:0000313" key="2">
    <source>
        <dbReference type="Proteomes" id="UP001218218"/>
    </source>
</evidence>
<comment type="caution">
    <text evidence="1">The sequence shown here is derived from an EMBL/GenBank/DDBJ whole genome shotgun (WGS) entry which is preliminary data.</text>
</comment>
<dbReference type="AlphaFoldDB" id="A0AAD7EJH6"/>
<keyword evidence="2" id="KW-1185">Reference proteome</keyword>
<accession>A0AAD7EJH6</accession>